<evidence type="ECO:0000313" key="3">
    <source>
        <dbReference type="EMBL" id="GAA2078742.1"/>
    </source>
</evidence>
<dbReference type="InterPro" id="IPR002563">
    <property type="entry name" value="Flavin_Rdtase-like_dom"/>
</dbReference>
<dbReference type="InterPro" id="IPR050268">
    <property type="entry name" value="NADH-dep_flavin_reductase"/>
</dbReference>
<dbReference type="EMBL" id="BAAAPY010000005">
    <property type="protein sequence ID" value="GAA2078742.1"/>
    <property type="molecule type" value="Genomic_DNA"/>
</dbReference>
<dbReference type="SUPFAM" id="SSF50475">
    <property type="entry name" value="FMN-binding split barrel"/>
    <property type="match status" value="1"/>
</dbReference>
<name>A0ABN2VZI4_9ACTN</name>
<dbReference type="Gene3D" id="2.30.110.10">
    <property type="entry name" value="Electron Transport, Fmn-binding Protein, Chain A"/>
    <property type="match status" value="1"/>
</dbReference>
<dbReference type="Proteomes" id="UP001501480">
    <property type="component" value="Unassembled WGS sequence"/>
</dbReference>
<sequence>MDIVEHPQAGTSRSPDAYDLKAAFRRWPTGVGVVTAVDADGPFGMTVSSLASVSAEPPVVSLSVSGGSATAARLLASERFSVHVLPASRADVAIAFAAAGGHRFAAEHGWSLDEAGAPVLAGALADLRCVLRTVVPVGESRLIVADVERIALGPDAEPLVHVDRTYRRPGAAVPTGLPRAV</sequence>
<evidence type="ECO:0000313" key="4">
    <source>
        <dbReference type="Proteomes" id="UP001501480"/>
    </source>
</evidence>
<dbReference type="SMART" id="SM00903">
    <property type="entry name" value="Flavin_Reduct"/>
    <property type="match status" value="1"/>
</dbReference>
<dbReference type="Pfam" id="PF01613">
    <property type="entry name" value="Flavin_Reduct"/>
    <property type="match status" value="1"/>
</dbReference>
<keyword evidence="1" id="KW-0560">Oxidoreductase</keyword>
<keyword evidence="4" id="KW-1185">Reference proteome</keyword>
<dbReference type="InterPro" id="IPR012349">
    <property type="entry name" value="Split_barrel_FMN-bd"/>
</dbReference>
<organism evidence="3 4">
    <name type="scientific">Aeromicrobium halocynthiae</name>
    <dbReference type="NCBI Taxonomy" id="560557"/>
    <lineage>
        <taxon>Bacteria</taxon>
        <taxon>Bacillati</taxon>
        <taxon>Actinomycetota</taxon>
        <taxon>Actinomycetes</taxon>
        <taxon>Propionibacteriales</taxon>
        <taxon>Nocardioidaceae</taxon>
        <taxon>Aeromicrobium</taxon>
    </lineage>
</organism>
<proteinExistence type="predicted"/>
<accession>A0ABN2VZI4</accession>
<evidence type="ECO:0000259" key="2">
    <source>
        <dbReference type="SMART" id="SM00903"/>
    </source>
</evidence>
<reference evidence="3 4" key="1">
    <citation type="journal article" date="2019" name="Int. J. Syst. Evol. Microbiol.">
        <title>The Global Catalogue of Microorganisms (GCM) 10K type strain sequencing project: providing services to taxonomists for standard genome sequencing and annotation.</title>
        <authorList>
            <consortium name="The Broad Institute Genomics Platform"/>
            <consortium name="The Broad Institute Genome Sequencing Center for Infectious Disease"/>
            <person name="Wu L."/>
            <person name="Ma J."/>
        </authorList>
    </citation>
    <scope>NUCLEOTIDE SEQUENCE [LARGE SCALE GENOMIC DNA]</scope>
    <source>
        <strain evidence="3 4">JCM 15749</strain>
    </source>
</reference>
<feature type="domain" description="Flavin reductase like" evidence="2">
    <location>
        <begin position="24"/>
        <end position="168"/>
    </location>
</feature>
<evidence type="ECO:0000256" key="1">
    <source>
        <dbReference type="ARBA" id="ARBA00023002"/>
    </source>
</evidence>
<dbReference type="RefSeq" id="WP_344327249.1">
    <property type="nucleotide sequence ID" value="NZ_BAAAPY010000005.1"/>
</dbReference>
<dbReference type="PANTHER" id="PTHR30466">
    <property type="entry name" value="FLAVIN REDUCTASE"/>
    <property type="match status" value="1"/>
</dbReference>
<dbReference type="PANTHER" id="PTHR30466:SF1">
    <property type="entry name" value="FMN REDUCTASE (NADH) RUTF"/>
    <property type="match status" value="1"/>
</dbReference>
<comment type="caution">
    <text evidence="3">The sequence shown here is derived from an EMBL/GenBank/DDBJ whole genome shotgun (WGS) entry which is preliminary data.</text>
</comment>
<protein>
    <recommendedName>
        <fullName evidence="2">Flavin reductase like domain-containing protein</fullName>
    </recommendedName>
</protein>
<gene>
    <name evidence="3" type="ORF">GCM10009821_18330</name>
</gene>